<dbReference type="Gene3D" id="1.10.287.470">
    <property type="entry name" value="Helix hairpin bin"/>
    <property type="match status" value="1"/>
</dbReference>
<accession>A0A2T4I609</accession>
<keyword evidence="7" id="KW-1185">Reference proteome</keyword>
<dbReference type="Pfam" id="PF25975">
    <property type="entry name" value="CzcB_C"/>
    <property type="match status" value="1"/>
</dbReference>
<evidence type="ECO:0000313" key="6">
    <source>
        <dbReference type="EMBL" id="PTD25931.1"/>
    </source>
</evidence>
<comment type="similarity">
    <text evidence="1">Belongs to the membrane fusion protein (MFP) (TC 8.A.1) family.</text>
</comment>
<dbReference type="GO" id="GO:0060003">
    <property type="term" value="P:copper ion export"/>
    <property type="evidence" value="ECO:0007669"/>
    <property type="project" value="TreeGrafter"/>
</dbReference>
<dbReference type="PANTHER" id="PTHR30097:SF4">
    <property type="entry name" value="SLR6042 PROTEIN"/>
    <property type="match status" value="1"/>
</dbReference>
<proteinExistence type="inferred from homology"/>
<sequence>MIPQDKRLLGGVAAAVLVAAAGGFTVARWTTDTPVAPATEGGKTEAAEPEAAPSDTLVMSAEMMKSAGVATETVNPGGLAAEIVAQATVAPSPTGEAIVTARAGGAVTRVFKRLGDPVRRGETLAIVESRDAAQIAADRTAAAAKATLAQRNLARERYLYSQKVSPRVDLETAQAEAASAAAEARRASVAVGAANVTSDGRGVVVASPIGGRVTSENVSLGAFVQPETELFRVADPSQIQIEAAIGPADAQRLAPGDRATVDLPDGTTTSARVRAVTPTLSGETRAATAVLDVIGGRLQPGLALRVRLFPSRGGVSAAIVVPEEAVQSLNGRDMVFVRTPKGFKATPVTTGQRSAGRIEIVSGLGAGQTIATKNAFLLKAELGKGAGEEE</sequence>
<organism evidence="6 7">
    <name type="scientific">Edaphosphingomonas fennica</name>
    <dbReference type="NCBI Taxonomy" id="114404"/>
    <lineage>
        <taxon>Bacteria</taxon>
        <taxon>Pseudomonadati</taxon>
        <taxon>Pseudomonadota</taxon>
        <taxon>Alphaproteobacteria</taxon>
        <taxon>Sphingomonadales</taxon>
        <taxon>Rhizorhabdaceae</taxon>
        <taxon>Edaphosphingomonas</taxon>
    </lineage>
</organism>
<dbReference type="NCBIfam" id="TIGR01730">
    <property type="entry name" value="RND_mfp"/>
    <property type="match status" value="1"/>
</dbReference>
<dbReference type="Gene3D" id="2.40.30.170">
    <property type="match status" value="1"/>
</dbReference>
<evidence type="ECO:0000259" key="5">
    <source>
        <dbReference type="Pfam" id="PF25975"/>
    </source>
</evidence>
<evidence type="ECO:0000313" key="7">
    <source>
        <dbReference type="Proteomes" id="UP000241206"/>
    </source>
</evidence>
<dbReference type="FunFam" id="2.40.420.20:FF:000006">
    <property type="entry name" value="RND family efflux transporter MFP subunit"/>
    <property type="match status" value="1"/>
</dbReference>
<dbReference type="GO" id="GO:0022857">
    <property type="term" value="F:transmembrane transporter activity"/>
    <property type="evidence" value="ECO:0007669"/>
    <property type="project" value="InterPro"/>
</dbReference>
<dbReference type="InterPro" id="IPR058649">
    <property type="entry name" value="CzcB_C"/>
</dbReference>
<dbReference type="GO" id="GO:0016020">
    <property type="term" value="C:membrane"/>
    <property type="evidence" value="ECO:0007669"/>
    <property type="project" value="InterPro"/>
</dbReference>
<dbReference type="InterPro" id="IPR006143">
    <property type="entry name" value="RND_pump_MFP"/>
</dbReference>
<dbReference type="InterPro" id="IPR058647">
    <property type="entry name" value="BSH_CzcB-like"/>
</dbReference>
<dbReference type="GO" id="GO:0030313">
    <property type="term" value="C:cell envelope"/>
    <property type="evidence" value="ECO:0007669"/>
    <property type="project" value="TreeGrafter"/>
</dbReference>
<dbReference type="AlphaFoldDB" id="A0A2T4I609"/>
<evidence type="ECO:0000259" key="4">
    <source>
        <dbReference type="Pfam" id="PF25973"/>
    </source>
</evidence>
<comment type="caution">
    <text evidence="6">The sequence shown here is derived from an EMBL/GenBank/DDBJ whole genome shotgun (WGS) entry which is preliminary data.</text>
</comment>
<dbReference type="EMBL" id="PHHF01000019">
    <property type="protein sequence ID" value="PTD25931.1"/>
    <property type="molecule type" value="Genomic_DNA"/>
</dbReference>
<dbReference type="PANTHER" id="PTHR30097">
    <property type="entry name" value="CATION EFFLUX SYSTEM PROTEIN CUSB"/>
    <property type="match status" value="1"/>
</dbReference>
<keyword evidence="2" id="KW-0813">Transport</keyword>
<reference evidence="6 7" key="1">
    <citation type="submission" date="2017-11" db="EMBL/GenBank/DDBJ databases">
        <title>Sphingomonas oleivorans sp. nov., isolated from oil-contaminated soil.</title>
        <authorList>
            <person name="Wang L."/>
            <person name="Chen L."/>
        </authorList>
    </citation>
    <scope>NUCLEOTIDE SEQUENCE [LARGE SCALE GENOMIC DNA]</scope>
    <source>
        <strain evidence="6 7">K101</strain>
    </source>
</reference>
<dbReference type="GO" id="GO:0015679">
    <property type="term" value="P:plasma membrane copper ion transport"/>
    <property type="evidence" value="ECO:0007669"/>
    <property type="project" value="TreeGrafter"/>
</dbReference>
<dbReference type="Proteomes" id="UP000241206">
    <property type="component" value="Unassembled WGS sequence"/>
</dbReference>
<evidence type="ECO:0000256" key="1">
    <source>
        <dbReference type="ARBA" id="ARBA00009477"/>
    </source>
</evidence>
<dbReference type="Gene3D" id="2.40.420.20">
    <property type="match status" value="1"/>
</dbReference>
<evidence type="ECO:0000256" key="2">
    <source>
        <dbReference type="ARBA" id="ARBA00022448"/>
    </source>
</evidence>
<dbReference type="RefSeq" id="WP_107394160.1">
    <property type="nucleotide sequence ID" value="NZ_PHHF01000019.1"/>
</dbReference>
<protein>
    <submittedName>
        <fullName evidence="6">Efflux RND transporter periplasmic adaptor subunit</fullName>
    </submittedName>
</protein>
<dbReference type="SUPFAM" id="SSF111369">
    <property type="entry name" value="HlyD-like secretion proteins"/>
    <property type="match status" value="1"/>
</dbReference>
<name>A0A2T4I609_9SPHN</name>
<dbReference type="InterPro" id="IPR058792">
    <property type="entry name" value="Beta-barrel_RND_2"/>
</dbReference>
<gene>
    <name evidence="6" type="ORF">CV103_04955</name>
</gene>
<dbReference type="Pfam" id="PF25954">
    <property type="entry name" value="Beta-barrel_RND_2"/>
    <property type="match status" value="1"/>
</dbReference>
<dbReference type="Pfam" id="PF25973">
    <property type="entry name" value="BSH_CzcB"/>
    <property type="match status" value="1"/>
</dbReference>
<feature type="domain" description="CzcB-like C-terminal circularly permuted SH3-like" evidence="5">
    <location>
        <begin position="319"/>
        <end position="379"/>
    </location>
</feature>
<evidence type="ECO:0000259" key="3">
    <source>
        <dbReference type="Pfam" id="PF25954"/>
    </source>
</evidence>
<dbReference type="InterPro" id="IPR051909">
    <property type="entry name" value="MFP_Cation_Efflux"/>
</dbReference>
<feature type="domain" description="CzcB-like barrel-sandwich hybrid" evidence="4">
    <location>
        <begin position="97"/>
        <end position="235"/>
    </location>
</feature>
<feature type="domain" description="CusB-like beta-barrel" evidence="3">
    <location>
        <begin position="241"/>
        <end position="308"/>
    </location>
</feature>